<comment type="similarity">
    <text evidence="5">Belongs to the cytochrome P450 family.</text>
</comment>
<evidence type="ECO:0000256" key="4">
    <source>
        <dbReference type="PIRSR" id="PIRSR602401-1"/>
    </source>
</evidence>
<dbReference type="InterPro" id="IPR036396">
    <property type="entry name" value="Cyt_P450_sf"/>
</dbReference>
<reference evidence="6 7" key="2">
    <citation type="journal article" date="2012" name="PLoS Pathog.">
        <title>Diverse lifestyles and strategies of plant pathogenesis encoded in the genomes of eighteen Dothideomycetes fungi.</title>
        <authorList>
            <person name="Ohm R.A."/>
            <person name="Feau N."/>
            <person name="Henrissat B."/>
            <person name="Schoch C.L."/>
            <person name="Horwitz B.A."/>
            <person name="Barry K.W."/>
            <person name="Condon B.J."/>
            <person name="Copeland A.C."/>
            <person name="Dhillon B."/>
            <person name="Glaser F."/>
            <person name="Hesse C.N."/>
            <person name="Kosti I."/>
            <person name="LaButti K."/>
            <person name="Lindquist E.A."/>
            <person name="Lucas S."/>
            <person name="Salamov A.A."/>
            <person name="Bradshaw R.E."/>
            <person name="Ciuffetti L."/>
            <person name="Hamelin R.C."/>
            <person name="Kema G.H.J."/>
            <person name="Lawrence C."/>
            <person name="Scott J.A."/>
            <person name="Spatafora J.W."/>
            <person name="Turgeon B.G."/>
            <person name="de Wit P.J.G.M."/>
            <person name="Zhong S."/>
            <person name="Goodwin S.B."/>
            <person name="Grigoriev I.V."/>
        </authorList>
    </citation>
    <scope>NUCLEOTIDE SEQUENCE [LARGE SCALE GENOMIC DNA]</scope>
    <source>
        <strain evidence="7">NZE10 / CBS 128990</strain>
    </source>
</reference>
<dbReference type="Proteomes" id="UP000016933">
    <property type="component" value="Unassembled WGS sequence"/>
</dbReference>
<dbReference type="PRINTS" id="PR00463">
    <property type="entry name" value="EP450I"/>
</dbReference>
<reference evidence="7" key="1">
    <citation type="journal article" date="2012" name="PLoS Genet.">
        <title>The genomes of the fungal plant pathogens Cladosporium fulvum and Dothistroma septosporum reveal adaptation to different hosts and lifestyles but also signatures of common ancestry.</title>
        <authorList>
            <person name="de Wit P.J.G.M."/>
            <person name="van der Burgt A."/>
            <person name="Oekmen B."/>
            <person name="Stergiopoulos I."/>
            <person name="Abd-Elsalam K.A."/>
            <person name="Aerts A.L."/>
            <person name="Bahkali A.H."/>
            <person name="Beenen H.G."/>
            <person name="Chettri P."/>
            <person name="Cox M.P."/>
            <person name="Datema E."/>
            <person name="de Vries R.P."/>
            <person name="Dhillon B."/>
            <person name="Ganley A.R."/>
            <person name="Griffiths S.A."/>
            <person name="Guo Y."/>
            <person name="Hamelin R.C."/>
            <person name="Henrissat B."/>
            <person name="Kabir M.S."/>
            <person name="Jashni M.K."/>
            <person name="Kema G."/>
            <person name="Klaubauf S."/>
            <person name="Lapidus A."/>
            <person name="Levasseur A."/>
            <person name="Lindquist E."/>
            <person name="Mehrabi R."/>
            <person name="Ohm R.A."/>
            <person name="Owen T.J."/>
            <person name="Salamov A."/>
            <person name="Schwelm A."/>
            <person name="Schijlen E."/>
            <person name="Sun H."/>
            <person name="van den Burg H.A."/>
            <person name="van Ham R.C.H.J."/>
            <person name="Zhang S."/>
            <person name="Goodwin S.B."/>
            <person name="Grigoriev I.V."/>
            <person name="Collemare J."/>
            <person name="Bradshaw R.E."/>
        </authorList>
    </citation>
    <scope>NUCLEOTIDE SEQUENCE [LARGE SCALE GENOMIC DNA]</scope>
    <source>
        <strain evidence="7">NZE10 / CBS 128990</strain>
    </source>
</reference>
<dbReference type="Gene3D" id="1.10.630.10">
    <property type="entry name" value="Cytochrome P450"/>
    <property type="match status" value="1"/>
</dbReference>
<evidence type="ECO:0000256" key="3">
    <source>
        <dbReference type="ARBA" id="ARBA00023004"/>
    </source>
</evidence>
<dbReference type="STRING" id="675120.M2YKG6"/>
<evidence type="ECO:0000313" key="6">
    <source>
        <dbReference type="EMBL" id="EME39350.1"/>
    </source>
</evidence>
<evidence type="ECO:0000256" key="5">
    <source>
        <dbReference type="RuleBase" id="RU000461"/>
    </source>
</evidence>
<evidence type="ECO:0000256" key="2">
    <source>
        <dbReference type="ARBA" id="ARBA00022723"/>
    </source>
</evidence>
<name>M2YKG6_DOTSN</name>
<dbReference type="InterPro" id="IPR050121">
    <property type="entry name" value="Cytochrome_P450_monoxygenase"/>
</dbReference>
<comment type="cofactor">
    <cofactor evidence="1 4">
        <name>heme</name>
        <dbReference type="ChEBI" id="CHEBI:30413"/>
    </cofactor>
</comment>
<gene>
    <name evidence="6" type="ORF">DOTSEDRAFT_91733</name>
</gene>
<dbReference type="PANTHER" id="PTHR24305:SF156">
    <property type="entry name" value="P450, PUTATIVE (EUROFUNG)-RELATED"/>
    <property type="match status" value="1"/>
</dbReference>
<keyword evidence="5" id="KW-0503">Monooxygenase</keyword>
<dbReference type="HOGENOM" id="CLU_001570_14_2_1"/>
<proteinExistence type="inferred from homology"/>
<accession>M2YKG6</accession>
<evidence type="ECO:0000313" key="7">
    <source>
        <dbReference type="Proteomes" id="UP000016933"/>
    </source>
</evidence>
<organism evidence="6 7">
    <name type="scientific">Dothistroma septosporum (strain NZE10 / CBS 128990)</name>
    <name type="common">Red band needle blight fungus</name>
    <name type="synonym">Mycosphaerella pini</name>
    <dbReference type="NCBI Taxonomy" id="675120"/>
    <lineage>
        <taxon>Eukaryota</taxon>
        <taxon>Fungi</taxon>
        <taxon>Dikarya</taxon>
        <taxon>Ascomycota</taxon>
        <taxon>Pezizomycotina</taxon>
        <taxon>Dothideomycetes</taxon>
        <taxon>Dothideomycetidae</taxon>
        <taxon>Mycosphaerellales</taxon>
        <taxon>Mycosphaerellaceae</taxon>
        <taxon>Dothistroma</taxon>
    </lineage>
</organism>
<sequence>MSHKEDFLVITRAYYDPLRRVPGPRLCRFTPLYDWYKSWLGYECRWIEGLHQKYGPVVRIAPNEVVISEGEALAPIYTEKGGFFKSPAYVNFDSEGHPTIFSGLDSAHRALRAKAVMPLFSTGSLRNGTAALETCICGMIGRLEDQAEKSRGAANKTGGLAFVDVLNLSRRLAIDSLCAYLFGKDYGGIRENGTKLSASMFVDSIGDFGRFFFLPNWIFLLILNFNLKYFPDAAADKSAAKVDAFTGELVEKAEASDGTYQSRLLHAGISAQETDVQLKDVIFAGTDGLGTNFGALLWQLAKHPEVYKKLRAEVLDAEQQDPNYDVRELRYLDCVIKEGLRMALANPTRFPRQVPPTGFSYTSPSSKRTYYLPPGTLVGLQPRTLHFNPAVFHDPWTFKPERWLDPSHEMLRDWIPFGLGPRQCIARNLATYELLLTTRAVARSGVLEGAKCVQDRLDMVEWFNAKVRGDKIELVWT</sequence>
<dbReference type="AlphaFoldDB" id="M2YKG6"/>
<protein>
    <submittedName>
        <fullName evidence="6">Uncharacterized protein</fullName>
    </submittedName>
</protein>
<keyword evidence="7" id="KW-1185">Reference proteome</keyword>
<dbReference type="InterPro" id="IPR002401">
    <property type="entry name" value="Cyt_P450_E_grp-I"/>
</dbReference>
<keyword evidence="4 5" id="KW-0349">Heme</keyword>
<evidence type="ECO:0000256" key="1">
    <source>
        <dbReference type="ARBA" id="ARBA00001971"/>
    </source>
</evidence>
<keyword evidence="3 4" id="KW-0408">Iron</keyword>
<dbReference type="PANTHER" id="PTHR24305">
    <property type="entry name" value="CYTOCHROME P450"/>
    <property type="match status" value="1"/>
</dbReference>
<dbReference type="Pfam" id="PF00067">
    <property type="entry name" value="p450"/>
    <property type="match status" value="1"/>
</dbReference>
<dbReference type="OrthoDB" id="1470350at2759"/>
<dbReference type="InterPro" id="IPR017972">
    <property type="entry name" value="Cyt_P450_CS"/>
</dbReference>
<keyword evidence="2 4" id="KW-0479">Metal-binding</keyword>
<dbReference type="GO" id="GO:0016705">
    <property type="term" value="F:oxidoreductase activity, acting on paired donors, with incorporation or reduction of molecular oxygen"/>
    <property type="evidence" value="ECO:0007669"/>
    <property type="project" value="InterPro"/>
</dbReference>
<keyword evidence="5" id="KW-0560">Oxidoreductase</keyword>
<dbReference type="SUPFAM" id="SSF48264">
    <property type="entry name" value="Cytochrome P450"/>
    <property type="match status" value="1"/>
</dbReference>
<dbReference type="eggNOG" id="KOG0158">
    <property type="taxonomic scope" value="Eukaryota"/>
</dbReference>
<dbReference type="InterPro" id="IPR001128">
    <property type="entry name" value="Cyt_P450"/>
</dbReference>
<dbReference type="GO" id="GO:0005506">
    <property type="term" value="F:iron ion binding"/>
    <property type="evidence" value="ECO:0007669"/>
    <property type="project" value="InterPro"/>
</dbReference>
<dbReference type="OMA" id="SWANPIR"/>
<dbReference type="EMBL" id="KB446545">
    <property type="protein sequence ID" value="EME39350.1"/>
    <property type="molecule type" value="Genomic_DNA"/>
</dbReference>
<feature type="binding site" description="axial binding residue" evidence="4">
    <location>
        <position position="424"/>
    </location>
    <ligand>
        <name>heme</name>
        <dbReference type="ChEBI" id="CHEBI:30413"/>
    </ligand>
    <ligandPart>
        <name>Fe</name>
        <dbReference type="ChEBI" id="CHEBI:18248"/>
    </ligandPart>
</feature>
<dbReference type="GO" id="GO:0004497">
    <property type="term" value="F:monooxygenase activity"/>
    <property type="evidence" value="ECO:0007669"/>
    <property type="project" value="UniProtKB-KW"/>
</dbReference>
<dbReference type="PROSITE" id="PS00086">
    <property type="entry name" value="CYTOCHROME_P450"/>
    <property type="match status" value="1"/>
</dbReference>
<dbReference type="GO" id="GO:0020037">
    <property type="term" value="F:heme binding"/>
    <property type="evidence" value="ECO:0007669"/>
    <property type="project" value="InterPro"/>
</dbReference>